<protein>
    <submittedName>
        <fullName evidence="1">Uncharacterized protein</fullName>
    </submittedName>
</protein>
<dbReference type="EMBL" id="FPBO01000010">
    <property type="protein sequence ID" value="SFU81578.1"/>
    <property type="molecule type" value="Genomic_DNA"/>
</dbReference>
<keyword evidence="2" id="KW-1185">Reference proteome</keyword>
<accession>A0A1I7J8T4</accession>
<proteinExistence type="predicted"/>
<gene>
    <name evidence="1" type="ORF">SAMN05216552_1010158</name>
</gene>
<evidence type="ECO:0000313" key="1">
    <source>
        <dbReference type="EMBL" id="SFU81578.1"/>
    </source>
</evidence>
<reference evidence="2" key="1">
    <citation type="submission" date="2016-10" db="EMBL/GenBank/DDBJ databases">
        <authorList>
            <person name="Varghese N."/>
            <person name="Submissions S."/>
        </authorList>
    </citation>
    <scope>NUCLEOTIDE SEQUENCE [LARGE SCALE GENOMIC DNA]</scope>
    <source>
        <strain evidence="2">CGMCC 1.11014</strain>
    </source>
</reference>
<sequence>MKDEAIKTAKQEKDDIMRKLGHCLANNRKDGTRCLEAIK</sequence>
<organism evidence="1 2">
    <name type="scientific">Pseudoduganella namucuonensis</name>
    <dbReference type="NCBI Taxonomy" id="1035707"/>
    <lineage>
        <taxon>Bacteria</taxon>
        <taxon>Pseudomonadati</taxon>
        <taxon>Pseudomonadota</taxon>
        <taxon>Betaproteobacteria</taxon>
        <taxon>Burkholderiales</taxon>
        <taxon>Oxalobacteraceae</taxon>
        <taxon>Telluria group</taxon>
        <taxon>Pseudoduganella</taxon>
    </lineage>
</organism>
<dbReference type="Proteomes" id="UP000199391">
    <property type="component" value="Unassembled WGS sequence"/>
</dbReference>
<evidence type="ECO:0000313" key="2">
    <source>
        <dbReference type="Proteomes" id="UP000199391"/>
    </source>
</evidence>
<name>A0A1I7J8T4_9BURK</name>
<dbReference type="AlphaFoldDB" id="A0A1I7J8T4"/>